<dbReference type="AlphaFoldDB" id="A0A417YEK5"/>
<feature type="domain" description="Nitroreductase" evidence="8">
    <location>
        <begin position="10"/>
        <end position="160"/>
    </location>
</feature>
<gene>
    <name evidence="9" type="ORF">D1B32_14925</name>
</gene>
<dbReference type="Gene3D" id="3.40.109.10">
    <property type="entry name" value="NADH Oxidase"/>
    <property type="match status" value="1"/>
</dbReference>
<dbReference type="Proteomes" id="UP000285456">
    <property type="component" value="Unassembled WGS sequence"/>
</dbReference>
<evidence type="ECO:0000256" key="1">
    <source>
        <dbReference type="ARBA" id="ARBA00001917"/>
    </source>
</evidence>
<evidence type="ECO:0000256" key="4">
    <source>
        <dbReference type="ARBA" id="ARBA00022643"/>
    </source>
</evidence>
<keyword evidence="6" id="KW-0560">Oxidoreductase</keyword>
<dbReference type="CDD" id="cd02135">
    <property type="entry name" value="YdjA-like"/>
    <property type="match status" value="1"/>
</dbReference>
<dbReference type="InterPro" id="IPR029479">
    <property type="entry name" value="Nitroreductase"/>
</dbReference>
<sequence>MQKSELTKIIRGRRAVKKGYNDKIVTEEVVLELLDDAIWAPNHGMRQPWRFIFVNADQKASFAKKIASTYPEERQQNREDYLNEPSAILVVIMDEPDIPKQWDENYGAISAMIQNFWLLAWEQKLGVVWKTNPHIYDPKVKEILAVNGNEKIVGFLHMGYFDELPETKERISAKAKFSLFEG</sequence>
<evidence type="ECO:0000256" key="3">
    <source>
        <dbReference type="ARBA" id="ARBA00022630"/>
    </source>
</evidence>
<proteinExistence type="inferred from homology"/>
<keyword evidence="4" id="KW-0288">FMN</keyword>
<keyword evidence="3" id="KW-0285">Flavoprotein</keyword>
<dbReference type="InterPro" id="IPR026021">
    <property type="entry name" value="YdjA-like"/>
</dbReference>
<dbReference type="EMBL" id="QWEH01000010">
    <property type="protein sequence ID" value="RHW31060.1"/>
    <property type="molecule type" value="Genomic_DNA"/>
</dbReference>
<keyword evidence="10" id="KW-1185">Reference proteome</keyword>
<evidence type="ECO:0000313" key="9">
    <source>
        <dbReference type="EMBL" id="RHW31060.1"/>
    </source>
</evidence>
<dbReference type="OrthoDB" id="9804207at2"/>
<evidence type="ECO:0000256" key="2">
    <source>
        <dbReference type="ARBA" id="ARBA00007118"/>
    </source>
</evidence>
<dbReference type="RefSeq" id="WP_095311682.1">
    <property type="nucleotide sequence ID" value="NZ_JAMAWL010000008.1"/>
</dbReference>
<evidence type="ECO:0000256" key="5">
    <source>
        <dbReference type="ARBA" id="ARBA00022857"/>
    </source>
</evidence>
<dbReference type="GO" id="GO:0016491">
    <property type="term" value="F:oxidoreductase activity"/>
    <property type="evidence" value="ECO:0007669"/>
    <property type="project" value="UniProtKB-KW"/>
</dbReference>
<reference evidence="9 10" key="1">
    <citation type="journal article" date="2007" name="Int. J. Syst. Evol. Microbiol.">
        <title>Oceanobacillus profundus sp. nov., isolated from a deep-sea sediment core.</title>
        <authorList>
            <person name="Kim Y.G."/>
            <person name="Choi D.H."/>
            <person name="Hyun S."/>
            <person name="Cho B.C."/>
        </authorList>
    </citation>
    <scope>NUCLEOTIDE SEQUENCE [LARGE SCALE GENOMIC DNA]</scope>
    <source>
        <strain evidence="9 10">DSM 18246</strain>
    </source>
</reference>
<dbReference type="SUPFAM" id="SSF55469">
    <property type="entry name" value="FMN-dependent nitroreductase-like"/>
    <property type="match status" value="1"/>
</dbReference>
<protein>
    <submittedName>
        <fullName evidence="9">Nitroreductase</fullName>
    </submittedName>
</protein>
<keyword evidence="7" id="KW-0520">NAD</keyword>
<dbReference type="PANTHER" id="PTHR43821">
    <property type="entry name" value="NAD(P)H NITROREDUCTASE YDJA-RELATED"/>
    <property type="match status" value="1"/>
</dbReference>
<name>A0A417YEK5_9BACI</name>
<organism evidence="9 10">
    <name type="scientific">Oceanobacillus profundus</name>
    <dbReference type="NCBI Taxonomy" id="372463"/>
    <lineage>
        <taxon>Bacteria</taxon>
        <taxon>Bacillati</taxon>
        <taxon>Bacillota</taxon>
        <taxon>Bacilli</taxon>
        <taxon>Bacillales</taxon>
        <taxon>Bacillaceae</taxon>
        <taxon>Oceanobacillus</taxon>
    </lineage>
</organism>
<evidence type="ECO:0000259" key="8">
    <source>
        <dbReference type="Pfam" id="PF00881"/>
    </source>
</evidence>
<dbReference type="InterPro" id="IPR052530">
    <property type="entry name" value="NAD(P)H_nitroreductase"/>
</dbReference>
<comment type="cofactor">
    <cofactor evidence="1">
        <name>FMN</name>
        <dbReference type="ChEBI" id="CHEBI:58210"/>
    </cofactor>
</comment>
<comment type="caution">
    <text evidence="9">The sequence shown here is derived from an EMBL/GenBank/DDBJ whole genome shotgun (WGS) entry which is preliminary data.</text>
</comment>
<evidence type="ECO:0000313" key="10">
    <source>
        <dbReference type="Proteomes" id="UP000285456"/>
    </source>
</evidence>
<evidence type="ECO:0000256" key="7">
    <source>
        <dbReference type="ARBA" id="ARBA00023027"/>
    </source>
</evidence>
<accession>A0A417YEK5</accession>
<keyword evidence="5" id="KW-0521">NADP</keyword>
<dbReference type="PANTHER" id="PTHR43821:SF1">
    <property type="entry name" value="NAD(P)H NITROREDUCTASE YDJA-RELATED"/>
    <property type="match status" value="1"/>
</dbReference>
<evidence type="ECO:0000256" key="6">
    <source>
        <dbReference type="ARBA" id="ARBA00023002"/>
    </source>
</evidence>
<dbReference type="Pfam" id="PF00881">
    <property type="entry name" value="Nitroreductase"/>
    <property type="match status" value="1"/>
</dbReference>
<dbReference type="InterPro" id="IPR000415">
    <property type="entry name" value="Nitroreductase-like"/>
</dbReference>
<comment type="similarity">
    <text evidence="2">Belongs to the nitroreductase family.</text>
</comment>